<dbReference type="EMBL" id="LAZR01047758">
    <property type="protein sequence ID" value="KKK93475.1"/>
    <property type="molecule type" value="Genomic_DNA"/>
</dbReference>
<feature type="region of interest" description="Disordered" evidence="1">
    <location>
        <begin position="115"/>
        <end position="148"/>
    </location>
</feature>
<evidence type="ECO:0000313" key="2">
    <source>
        <dbReference type="EMBL" id="KKK93475.1"/>
    </source>
</evidence>
<protein>
    <submittedName>
        <fullName evidence="2">Uncharacterized protein</fullName>
    </submittedName>
</protein>
<feature type="compositionally biased region" description="Basic and acidic residues" evidence="1">
    <location>
        <begin position="65"/>
        <end position="77"/>
    </location>
</feature>
<feature type="region of interest" description="Disordered" evidence="1">
    <location>
        <begin position="28"/>
        <end position="96"/>
    </location>
</feature>
<feature type="compositionally biased region" description="Basic and acidic residues" evidence="1">
    <location>
        <begin position="115"/>
        <end position="133"/>
    </location>
</feature>
<organism evidence="2">
    <name type="scientific">marine sediment metagenome</name>
    <dbReference type="NCBI Taxonomy" id="412755"/>
    <lineage>
        <taxon>unclassified sequences</taxon>
        <taxon>metagenomes</taxon>
        <taxon>ecological metagenomes</taxon>
    </lineage>
</organism>
<name>A0A0F9A5L1_9ZZZZ</name>
<gene>
    <name evidence="2" type="ORF">LCGC14_2692510</name>
</gene>
<comment type="caution">
    <text evidence="2">The sequence shown here is derived from an EMBL/GenBank/DDBJ whole genome shotgun (WGS) entry which is preliminary data.</text>
</comment>
<feature type="compositionally biased region" description="Basic and acidic residues" evidence="1">
    <location>
        <begin position="41"/>
        <end position="52"/>
    </location>
</feature>
<sequence length="148" mass="16641">MAMSSQTVLQPDYVCAEHGVFSIRVSRPEEEVPEATPCPQCDERCPRREDRPISGAPGLGSVYRSWDENANEQRRDPMTQAKYQAQHMRDEQRDQGNYAVPKITEAGLQVAAARIDADNKRGASRTSPEERAKRAALRTAKERRKANS</sequence>
<proteinExistence type="predicted"/>
<reference evidence="2" key="1">
    <citation type="journal article" date="2015" name="Nature">
        <title>Complex archaea that bridge the gap between prokaryotes and eukaryotes.</title>
        <authorList>
            <person name="Spang A."/>
            <person name="Saw J.H."/>
            <person name="Jorgensen S.L."/>
            <person name="Zaremba-Niedzwiedzka K."/>
            <person name="Martijn J."/>
            <person name="Lind A.E."/>
            <person name="van Eijk R."/>
            <person name="Schleper C."/>
            <person name="Guy L."/>
            <person name="Ettema T.J."/>
        </authorList>
    </citation>
    <scope>NUCLEOTIDE SEQUENCE</scope>
</reference>
<accession>A0A0F9A5L1</accession>
<evidence type="ECO:0000256" key="1">
    <source>
        <dbReference type="SAM" id="MobiDB-lite"/>
    </source>
</evidence>
<dbReference type="AlphaFoldDB" id="A0A0F9A5L1"/>